<dbReference type="EMBL" id="JAIBOA010000019">
    <property type="protein sequence ID" value="MBW8485933.1"/>
    <property type="molecule type" value="Genomic_DNA"/>
</dbReference>
<proteinExistence type="predicted"/>
<evidence type="ECO:0000259" key="2">
    <source>
        <dbReference type="Pfam" id="PF04149"/>
    </source>
</evidence>
<name>A0ABS7G2R1_9ACTN</name>
<evidence type="ECO:0000313" key="3">
    <source>
        <dbReference type="EMBL" id="MBW8485933.1"/>
    </source>
</evidence>
<dbReference type="RefSeq" id="WP_220169170.1">
    <property type="nucleotide sequence ID" value="NZ_JAIBOA010000019.1"/>
</dbReference>
<reference evidence="3 4" key="1">
    <citation type="submission" date="2021-07" db="EMBL/GenBank/DDBJ databases">
        <title>Actinomadura sp. PM05-2 isolated from lichen.</title>
        <authorList>
            <person name="Somphong A."/>
            <person name="Phongsopitanun W."/>
            <person name="Tanasupawat S."/>
            <person name="Peongsungnone V."/>
        </authorList>
    </citation>
    <scope>NUCLEOTIDE SEQUENCE [LARGE SCALE GENOMIC DNA]</scope>
    <source>
        <strain evidence="3 4">PM05-2</strain>
    </source>
</reference>
<organism evidence="3 4">
    <name type="scientific">Actinomadura parmotrematis</name>
    <dbReference type="NCBI Taxonomy" id="2864039"/>
    <lineage>
        <taxon>Bacteria</taxon>
        <taxon>Bacillati</taxon>
        <taxon>Actinomycetota</taxon>
        <taxon>Actinomycetes</taxon>
        <taxon>Streptosporangiales</taxon>
        <taxon>Thermomonosporaceae</taxon>
        <taxon>Actinomadura</taxon>
    </lineage>
</organism>
<protein>
    <submittedName>
        <fullName evidence="3">DUF397 domain-containing protein</fullName>
    </submittedName>
</protein>
<dbReference type="Proteomes" id="UP000774570">
    <property type="component" value="Unassembled WGS sequence"/>
</dbReference>
<keyword evidence="4" id="KW-1185">Reference proteome</keyword>
<dbReference type="Pfam" id="PF04149">
    <property type="entry name" value="DUF397"/>
    <property type="match status" value="1"/>
</dbReference>
<sequence>MSKSESRLQHAVWRKSSRSEGMGDCVEVTVDYWVGVRDSKNPEGPVLWYTGAEWVAFLEGVKRGEFDLR</sequence>
<evidence type="ECO:0000256" key="1">
    <source>
        <dbReference type="SAM" id="MobiDB-lite"/>
    </source>
</evidence>
<feature type="domain" description="DUF397" evidence="2">
    <location>
        <begin position="11"/>
        <end position="62"/>
    </location>
</feature>
<gene>
    <name evidence="3" type="ORF">K1Y72_26395</name>
</gene>
<dbReference type="InterPro" id="IPR007278">
    <property type="entry name" value="DUF397"/>
</dbReference>
<evidence type="ECO:0000313" key="4">
    <source>
        <dbReference type="Proteomes" id="UP000774570"/>
    </source>
</evidence>
<comment type="caution">
    <text evidence="3">The sequence shown here is derived from an EMBL/GenBank/DDBJ whole genome shotgun (WGS) entry which is preliminary data.</text>
</comment>
<feature type="region of interest" description="Disordered" evidence="1">
    <location>
        <begin position="1"/>
        <end position="21"/>
    </location>
</feature>
<accession>A0ABS7G2R1</accession>